<reference evidence="2" key="1">
    <citation type="journal article" date="2014" name="Int. J. Syst. Evol. Microbiol.">
        <title>Complete genome of a new Firmicutes species belonging to the dominant human colonic microbiota ('Ruminococcus bicirculans') reveals two chromosomes and a selective capacity to utilize plant glucans.</title>
        <authorList>
            <consortium name="NISC Comparative Sequencing Program"/>
            <person name="Wegmann U."/>
            <person name="Louis P."/>
            <person name="Goesmann A."/>
            <person name="Henrissat B."/>
            <person name="Duncan S.H."/>
            <person name="Flint H.J."/>
        </authorList>
    </citation>
    <scope>NUCLEOTIDE SEQUENCE</scope>
    <source>
        <strain evidence="2">NBRC 105830</strain>
    </source>
</reference>
<sequence>MVIGDRGYLEAELLWRHGGVAPTNEAMTRQRSASARRVVRALLPRVMGSRQPRAMVTRTRCAA</sequence>
<proteinExistence type="predicted"/>
<evidence type="ECO:0008006" key="4">
    <source>
        <dbReference type="Google" id="ProtNLM"/>
    </source>
</evidence>
<gene>
    <name evidence="1" type="ORF">GCM10025862_17540</name>
    <name evidence="2" type="ORF">GCM10025862_40480</name>
</gene>
<evidence type="ECO:0000313" key="2">
    <source>
        <dbReference type="EMBL" id="GMA22027.1"/>
    </source>
</evidence>
<dbReference type="EMBL" id="BSUJ01000001">
    <property type="protein sequence ID" value="GMA19733.1"/>
    <property type="molecule type" value="Genomic_DNA"/>
</dbReference>
<evidence type="ECO:0000313" key="3">
    <source>
        <dbReference type="Proteomes" id="UP001157109"/>
    </source>
</evidence>
<name>A0ABQ6HV81_9MICO</name>
<accession>A0ABQ6HV81</accession>
<reference evidence="2" key="3">
    <citation type="submission" date="2023-02" db="EMBL/GenBank/DDBJ databases">
        <authorList>
            <person name="Sun Q."/>
            <person name="Mori K."/>
        </authorList>
    </citation>
    <scope>NUCLEOTIDE SEQUENCE</scope>
    <source>
        <strain evidence="2">NBRC 105830</strain>
    </source>
</reference>
<dbReference type="EMBL" id="BSUJ01000002">
    <property type="protein sequence ID" value="GMA22027.1"/>
    <property type="molecule type" value="Genomic_DNA"/>
</dbReference>
<comment type="caution">
    <text evidence="2">The sequence shown here is derived from an EMBL/GenBank/DDBJ whole genome shotgun (WGS) entry which is preliminary data.</text>
</comment>
<dbReference type="RefSeq" id="WP_241446215.1">
    <property type="nucleotide sequence ID" value="NZ_BSUJ01000001.1"/>
</dbReference>
<organism evidence="2 3">
    <name type="scientific">Arsenicicoccus piscis</name>
    <dbReference type="NCBI Taxonomy" id="673954"/>
    <lineage>
        <taxon>Bacteria</taxon>
        <taxon>Bacillati</taxon>
        <taxon>Actinomycetota</taxon>
        <taxon>Actinomycetes</taxon>
        <taxon>Micrococcales</taxon>
        <taxon>Intrasporangiaceae</taxon>
        <taxon>Arsenicicoccus</taxon>
    </lineage>
</organism>
<reference evidence="3" key="2">
    <citation type="journal article" date="2019" name="Int. J. Syst. Evol. Microbiol.">
        <title>The Global Catalogue of Microorganisms (GCM) 10K type strain sequencing project: providing services to taxonomists for standard genome sequencing and annotation.</title>
        <authorList>
            <consortium name="The Broad Institute Genomics Platform"/>
            <consortium name="The Broad Institute Genome Sequencing Center for Infectious Disease"/>
            <person name="Wu L."/>
            <person name="Ma J."/>
        </authorList>
    </citation>
    <scope>NUCLEOTIDE SEQUENCE [LARGE SCALE GENOMIC DNA]</scope>
    <source>
        <strain evidence="3">NBRC 105830</strain>
    </source>
</reference>
<keyword evidence="3" id="KW-1185">Reference proteome</keyword>
<dbReference type="Proteomes" id="UP001157109">
    <property type="component" value="Unassembled WGS sequence"/>
</dbReference>
<evidence type="ECO:0000313" key="1">
    <source>
        <dbReference type="EMBL" id="GMA19733.1"/>
    </source>
</evidence>
<protein>
    <recommendedName>
        <fullName evidence="4">DDE Tnp4 domain-containing protein</fullName>
    </recommendedName>
</protein>